<evidence type="ECO:0000256" key="5">
    <source>
        <dbReference type="ARBA" id="ARBA00023186"/>
    </source>
</evidence>
<feature type="domain" description="CobW C-terminal" evidence="10">
    <location>
        <begin position="372"/>
        <end position="455"/>
    </location>
</feature>
<dbReference type="Pfam" id="PF02492">
    <property type="entry name" value="cobW"/>
    <property type="match status" value="1"/>
</dbReference>
<keyword evidence="4" id="KW-0342">GTP-binding</keyword>
<accession>A0A1B9H173</accession>
<dbReference type="STRING" id="1296120.A0A1B9H173"/>
<evidence type="ECO:0000256" key="6">
    <source>
        <dbReference type="ARBA" id="ARBA00034320"/>
    </source>
</evidence>
<evidence type="ECO:0000256" key="4">
    <source>
        <dbReference type="ARBA" id="ARBA00023134"/>
    </source>
</evidence>
<evidence type="ECO:0000313" key="11">
    <source>
        <dbReference type="EMBL" id="OCF37022.1"/>
    </source>
</evidence>
<dbReference type="InterPro" id="IPR027417">
    <property type="entry name" value="P-loop_NTPase"/>
</dbReference>
<feature type="region of interest" description="Disordered" evidence="8">
    <location>
        <begin position="1"/>
        <end position="55"/>
    </location>
</feature>
<feature type="domain" description="CobW/HypB/UreG nucleotide-binding" evidence="9">
    <location>
        <begin position="64"/>
        <end position="253"/>
    </location>
</feature>
<evidence type="ECO:0000256" key="8">
    <source>
        <dbReference type="SAM" id="MobiDB-lite"/>
    </source>
</evidence>
<dbReference type="InterPro" id="IPR051316">
    <property type="entry name" value="Zinc-reg_GTPase_activator"/>
</dbReference>
<reference evidence="12" key="2">
    <citation type="submission" date="2013-12" db="EMBL/GenBank/DDBJ databases">
        <title>Evolution of pathogenesis and genome organization in the Tremellales.</title>
        <authorList>
            <person name="Cuomo C."/>
            <person name="Litvintseva A."/>
            <person name="Heitman J."/>
            <person name="Chen Y."/>
            <person name="Sun S."/>
            <person name="Springer D."/>
            <person name="Dromer F."/>
            <person name="Young S."/>
            <person name="Zeng Q."/>
            <person name="Chapman S."/>
            <person name="Gujja S."/>
            <person name="Saif S."/>
            <person name="Birren B."/>
        </authorList>
    </citation>
    <scope>NUCLEOTIDE SEQUENCE [LARGE SCALE GENOMIC DNA]</scope>
    <source>
        <strain evidence="12">BCC8398</strain>
    </source>
</reference>
<comment type="catalytic activity">
    <reaction evidence="7">
        <text>GTP + H2O = GDP + phosphate + H(+)</text>
        <dbReference type="Rhea" id="RHEA:19669"/>
        <dbReference type="ChEBI" id="CHEBI:15377"/>
        <dbReference type="ChEBI" id="CHEBI:15378"/>
        <dbReference type="ChEBI" id="CHEBI:37565"/>
        <dbReference type="ChEBI" id="CHEBI:43474"/>
        <dbReference type="ChEBI" id="CHEBI:58189"/>
    </reaction>
    <physiologicalReaction direction="left-to-right" evidence="7">
        <dbReference type="Rhea" id="RHEA:19670"/>
    </physiologicalReaction>
</comment>
<evidence type="ECO:0000256" key="7">
    <source>
        <dbReference type="ARBA" id="ARBA00049117"/>
    </source>
</evidence>
<evidence type="ECO:0000259" key="9">
    <source>
        <dbReference type="Pfam" id="PF02492"/>
    </source>
</evidence>
<keyword evidence="1" id="KW-0547">Nucleotide-binding</keyword>
<dbReference type="Pfam" id="PF07683">
    <property type="entry name" value="CobW_C"/>
    <property type="match status" value="1"/>
</dbReference>
<evidence type="ECO:0000256" key="3">
    <source>
        <dbReference type="ARBA" id="ARBA00022833"/>
    </source>
</evidence>
<dbReference type="Gene3D" id="3.30.1220.10">
    <property type="entry name" value="CobW-like, C-terminal domain"/>
    <property type="match status" value="1"/>
</dbReference>
<dbReference type="Gene3D" id="3.40.50.300">
    <property type="entry name" value="P-loop containing nucleotide triphosphate hydrolases"/>
    <property type="match status" value="1"/>
</dbReference>
<name>A0A1B9H173_9TREE</name>
<dbReference type="InterPro" id="IPR036627">
    <property type="entry name" value="CobW-likC_sf"/>
</dbReference>
<protein>
    <submittedName>
        <fullName evidence="11">Cytoplasmic protein</fullName>
    </submittedName>
</protein>
<evidence type="ECO:0000256" key="2">
    <source>
        <dbReference type="ARBA" id="ARBA00022801"/>
    </source>
</evidence>
<sequence>MLDDDEVPQLLDASSSSPPALVQADENDSPPELIASAGFSLPDRSSDKVAATATRDVGDRPKVPLTLLTGYLGAGKSTLLEYILTAQHGYKIAVCMNDFGDTTDIEAKALTLSDPSSSTTSTSMLSLPNGCLCCSFKDMGIAAIEEMVANAPGGVDWVMVELTGVADPGPIIRSFWANEEMGDLVLDGVVCVVDSRNILKQLSEVRPKGEINEAQKQVACADVILLNKLDLVTTEQLRDVEHRVRSINPTLRIHHTTRSRMPLEGMFNLRAFSDPTALASTSTNHDHDHDHVHQHQHQHQHEDICDDPTHSHSHSDSDGPTEPHYNGITTALIPLPRLSSTQYTNLNEFLESVIWAEKYPANPSSTSTTETPPATSKAPEILRTKGYIRLDDGREYVLQGVADLFELCELPTDTKARRGAKVNAGAGDLQKEPELEGKVVFIGRGVDHEIKDRLLKYIDAT</sequence>
<organism evidence="11 12">
    <name type="scientific">Kwoniella heveanensis BCC8398</name>
    <dbReference type="NCBI Taxonomy" id="1296120"/>
    <lineage>
        <taxon>Eukaryota</taxon>
        <taxon>Fungi</taxon>
        <taxon>Dikarya</taxon>
        <taxon>Basidiomycota</taxon>
        <taxon>Agaricomycotina</taxon>
        <taxon>Tremellomycetes</taxon>
        <taxon>Tremellales</taxon>
        <taxon>Cryptococcaceae</taxon>
        <taxon>Kwoniella</taxon>
    </lineage>
</organism>
<dbReference type="GO" id="GO:0016787">
    <property type="term" value="F:hydrolase activity"/>
    <property type="evidence" value="ECO:0007669"/>
    <property type="project" value="UniProtKB-KW"/>
</dbReference>
<dbReference type="EMBL" id="KI669493">
    <property type="protein sequence ID" value="OCF37022.1"/>
    <property type="molecule type" value="Genomic_DNA"/>
</dbReference>
<keyword evidence="3" id="KW-0862">Zinc</keyword>
<keyword evidence="2" id="KW-0378">Hydrolase</keyword>
<dbReference type="PANTHER" id="PTHR13748:SF31">
    <property type="entry name" value="ZINC-REGULATED GTPASE METALLOPROTEIN ACTIVATOR 1A-RELATED"/>
    <property type="match status" value="1"/>
</dbReference>
<dbReference type="AlphaFoldDB" id="A0A1B9H173"/>
<dbReference type="PANTHER" id="PTHR13748">
    <property type="entry name" value="COBW-RELATED"/>
    <property type="match status" value="1"/>
</dbReference>
<gene>
    <name evidence="11" type="ORF">I316_00926</name>
</gene>
<dbReference type="SUPFAM" id="SSF90002">
    <property type="entry name" value="Hypothetical protein YjiA, C-terminal domain"/>
    <property type="match status" value="1"/>
</dbReference>
<comment type="similarity">
    <text evidence="6">Belongs to the SIMIBI class G3E GTPase family. ZNG1 subfamily.</text>
</comment>
<dbReference type="Proteomes" id="UP000092666">
    <property type="component" value="Unassembled WGS sequence"/>
</dbReference>
<feature type="region of interest" description="Disordered" evidence="8">
    <location>
        <begin position="278"/>
        <end position="328"/>
    </location>
</feature>
<keyword evidence="5" id="KW-0143">Chaperone</keyword>
<evidence type="ECO:0000313" key="12">
    <source>
        <dbReference type="Proteomes" id="UP000092666"/>
    </source>
</evidence>
<evidence type="ECO:0000259" key="10">
    <source>
        <dbReference type="Pfam" id="PF07683"/>
    </source>
</evidence>
<proteinExistence type="inferred from homology"/>
<dbReference type="SUPFAM" id="SSF52540">
    <property type="entry name" value="P-loop containing nucleoside triphosphate hydrolases"/>
    <property type="match status" value="1"/>
</dbReference>
<reference evidence="11 12" key="1">
    <citation type="submission" date="2013-07" db="EMBL/GenBank/DDBJ databases">
        <title>The Genome Sequence of Cryptococcus heveanensis BCC8398.</title>
        <authorList>
            <consortium name="The Broad Institute Genome Sequencing Platform"/>
            <person name="Cuomo C."/>
            <person name="Litvintseva A."/>
            <person name="Chen Y."/>
            <person name="Heitman J."/>
            <person name="Sun S."/>
            <person name="Springer D."/>
            <person name="Dromer F."/>
            <person name="Young S.K."/>
            <person name="Zeng Q."/>
            <person name="Gargeya S."/>
            <person name="Fitzgerald M."/>
            <person name="Abouelleil A."/>
            <person name="Alvarado L."/>
            <person name="Berlin A.M."/>
            <person name="Chapman S.B."/>
            <person name="Dewar J."/>
            <person name="Goldberg J."/>
            <person name="Griggs A."/>
            <person name="Gujja S."/>
            <person name="Hansen M."/>
            <person name="Howarth C."/>
            <person name="Imamovic A."/>
            <person name="Larimer J."/>
            <person name="McCowan C."/>
            <person name="Murphy C."/>
            <person name="Pearson M."/>
            <person name="Priest M."/>
            <person name="Roberts A."/>
            <person name="Saif S."/>
            <person name="Shea T."/>
            <person name="Sykes S."/>
            <person name="Wortman J."/>
            <person name="Nusbaum C."/>
            <person name="Birren B."/>
        </authorList>
    </citation>
    <scope>NUCLEOTIDE SEQUENCE [LARGE SCALE GENOMIC DNA]</scope>
    <source>
        <strain evidence="11 12">BCC8398</strain>
    </source>
</reference>
<feature type="compositionally biased region" description="Basic and acidic residues" evidence="8">
    <location>
        <begin position="284"/>
        <end position="317"/>
    </location>
</feature>
<keyword evidence="12" id="KW-1185">Reference proteome</keyword>
<dbReference type="GO" id="GO:0005525">
    <property type="term" value="F:GTP binding"/>
    <property type="evidence" value="ECO:0007669"/>
    <property type="project" value="UniProtKB-KW"/>
</dbReference>
<dbReference type="CDD" id="cd03112">
    <property type="entry name" value="CobW-like"/>
    <property type="match status" value="1"/>
</dbReference>
<evidence type="ECO:0000256" key="1">
    <source>
        <dbReference type="ARBA" id="ARBA00022741"/>
    </source>
</evidence>
<dbReference type="GO" id="GO:0005737">
    <property type="term" value="C:cytoplasm"/>
    <property type="evidence" value="ECO:0007669"/>
    <property type="project" value="TreeGrafter"/>
</dbReference>
<dbReference type="OrthoDB" id="258627at2759"/>
<dbReference type="InterPro" id="IPR003495">
    <property type="entry name" value="CobW/HypB/UreG_nucleotide-bd"/>
</dbReference>
<dbReference type="InterPro" id="IPR011629">
    <property type="entry name" value="CobW-like_C"/>
</dbReference>